<keyword evidence="2 8" id="KW-0489">Methyltransferase</keyword>
<dbReference type="RefSeq" id="WP_098467952.1">
    <property type="nucleotide sequence ID" value="NZ_PDJD01000001.1"/>
</dbReference>
<comment type="catalytic activity">
    <reaction evidence="6">
        <text>a 6-O-methyl-2'-deoxyguanosine in DNA + L-cysteinyl-[protein] = S-methyl-L-cysteinyl-[protein] + a 2'-deoxyguanosine in DNA</text>
        <dbReference type="Rhea" id="RHEA:24000"/>
        <dbReference type="Rhea" id="RHEA-COMP:10131"/>
        <dbReference type="Rhea" id="RHEA-COMP:10132"/>
        <dbReference type="Rhea" id="RHEA-COMP:11367"/>
        <dbReference type="Rhea" id="RHEA-COMP:11368"/>
        <dbReference type="ChEBI" id="CHEBI:29950"/>
        <dbReference type="ChEBI" id="CHEBI:82612"/>
        <dbReference type="ChEBI" id="CHEBI:85445"/>
        <dbReference type="ChEBI" id="CHEBI:85448"/>
        <dbReference type="EC" id="2.1.1.63"/>
    </reaction>
</comment>
<dbReference type="GO" id="GO:0032259">
    <property type="term" value="P:methylation"/>
    <property type="evidence" value="ECO:0007669"/>
    <property type="project" value="UniProtKB-KW"/>
</dbReference>
<name>A0A2A9CWA1_9MICO</name>
<keyword evidence="9" id="KW-1185">Reference proteome</keyword>
<dbReference type="OrthoDB" id="9802228at2"/>
<dbReference type="InterPro" id="IPR036217">
    <property type="entry name" value="MethylDNA_cys_MeTrfase_DNAb"/>
</dbReference>
<evidence type="ECO:0000259" key="7">
    <source>
        <dbReference type="Pfam" id="PF01035"/>
    </source>
</evidence>
<protein>
    <submittedName>
        <fullName evidence="8">Methylated-DNA-[protein]-cysteine S-methyltransferase</fullName>
    </submittedName>
</protein>
<reference evidence="8 9" key="1">
    <citation type="submission" date="2017-10" db="EMBL/GenBank/DDBJ databases">
        <title>Sequencing the genomes of 1000 actinobacteria strains.</title>
        <authorList>
            <person name="Klenk H.-P."/>
        </authorList>
    </citation>
    <scope>NUCLEOTIDE SEQUENCE [LARGE SCALE GENOMIC DNA]</scope>
    <source>
        <strain evidence="8 9">DSM 21801</strain>
    </source>
</reference>
<dbReference type="PROSITE" id="PS00374">
    <property type="entry name" value="MGMT"/>
    <property type="match status" value="1"/>
</dbReference>
<evidence type="ECO:0000313" key="8">
    <source>
        <dbReference type="EMBL" id="PFG18707.1"/>
    </source>
</evidence>
<keyword evidence="5" id="KW-0234">DNA repair</keyword>
<dbReference type="InterPro" id="IPR036388">
    <property type="entry name" value="WH-like_DNA-bd_sf"/>
</dbReference>
<evidence type="ECO:0000256" key="5">
    <source>
        <dbReference type="ARBA" id="ARBA00023204"/>
    </source>
</evidence>
<gene>
    <name evidence="8" type="ORF">ATL40_0250</name>
</gene>
<comment type="caution">
    <text evidence="8">The sequence shown here is derived from an EMBL/GenBank/DDBJ whole genome shotgun (WGS) entry which is preliminary data.</text>
</comment>
<dbReference type="AlphaFoldDB" id="A0A2A9CWA1"/>
<accession>A0A2A9CWA1</accession>
<dbReference type="PANTHER" id="PTHR10815">
    <property type="entry name" value="METHYLATED-DNA--PROTEIN-CYSTEINE METHYLTRANSFERASE"/>
    <property type="match status" value="1"/>
</dbReference>
<comment type="catalytic activity">
    <reaction evidence="1">
        <text>a 4-O-methyl-thymidine in DNA + L-cysteinyl-[protein] = a thymidine in DNA + S-methyl-L-cysteinyl-[protein]</text>
        <dbReference type="Rhea" id="RHEA:53428"/>
        <dbReference type="Rhea" id="RHEA-COMP:10131"/>
        <dbReference type="Rhea" id="RHEA-COMP:10132"/>
        <dbReference type="Rhea" id="RHEA-COMP:13555"/>
        <dbReference type="Rhea" id="RHEA-COMP:13556"/>
        <dbReference type="ChEBI" id="CHEBI:29950"/>
        <dbReference type="ChEBI" id="CHEBI:82612"/>
        <dbReference type="ChEBI" id="CHEBI:137386"/>
        <dbReference type="ChEBI" id="CHEBI:137387"/>
        <dbReference type="EC" id="2.1.1.63"/>
    </reaction>
</comment>
<dbReference type="Gene3D" id="1.10.10.10">
    <property type="entry name" value="Winged helix-like DNA-binding domain superfamily/Winged helix DNA-binding domain"/>
    <property type="match status" value="1"/>
</dbReference>
<dbReference type="InterPro" id="IPR014048">
    <property type="entry name" value="MethylDNA_cys_MeTrfase_DNA-bd"/>
</dbReference>
<proteinExistence type="predicted"/>
<evidence type="ECO:0000313" key="9">
    <source>
        <dbReference type="Proteomes" id="UP000224915"/>
    </source>
</evidence>
<organism evidence="8 9">
    <name type="scientific">Serinibacter salmoneus</name>
    <dbReference type="NCBI Taxonomy" id="556530"/>
    <lineage>
        <taxon>Bacteria</taxon>
        <taxon>Bacillati</taxon>
        <taxon>Actinomycetota</taxon>
        <taxon>Actinomycetes</taxon>
        <taxon>Micrococcales</taxon>
        <taxon>Beutenbergiaceae</taxon>
        <taxon>Serinibacter</taxon>
    </lineage>
</organism>
<evidence type="ECO:0000256" key="2">
    <source>
        <dbReference type="ARBA" id="ARBA00022603"/>
    </source>
</evidence>
<evidence type="ECO:0000256" key="4">
    <source>
        <dbReference type="ARBA" id="ARBA00022763"/>
    </source>
</evidence>
<dbReference type="CDD" id="cd06445">
    <property type="entry name" value="ATase"/>
    <property type="match status" value="1"/>
</dbReference>
<feature type="domain" description="Methylated-DNA-[protein]-cysteine S-methyltransferase DNA binding" evidence="7">
    <location>
        <begin position="98"/>
        <end position="177"/>
    </location>
</feature>
<evidence type="ECO:0000256" key="6">
    <source>
        <dbReference type="ARBA" id="ARBA00049348"/>
    </source>
</evidence>
<evidence type="ECO:0000256" key="1">
    <source>
        <dbReference type="ARBA" id="ARBA00001286"/>
    </source>
</evidence>
<dbReference type="NCBIfam" id="TIGR00589">
    <property type="entry name" value="ogt"/>
    <property type="match status" value="1"/>
</dbReference>
<dbReference type="Proteomes" id="UP000224915">
    <property type="component" value="Unassembled WGS sequence"/>
</dbReference>
<dbReference type="GO" id="GO:0006281">
    <property type="term" value="P:DNA repair"/>
    <property type="evidence" value="ECO:0007669"/>
    <property type="project" value="UniProtKB-KW"/>
</dbReference>
<keyword evidence="4" id="KW-0227">DNA damage</keyword>
<dbReference type="EMBL" id="PDJD01000001">
    <property type="protein sequence ID" value="PFG18707.1"/>
    <property type="molecule type" value="Genomic_DNA"/>
</dbReference>
<dbReference type="PANTHER" id="PTHR10815:SF5">
    <property type="entry name" value="METHYLATED-DNA--PROTEIN-CYSTEINE METHYLTRANSFERASE"/>
    <property type="match status" value="1"/>
</dbReference>
<dbReference type="InterPro" id="IPR001497">
    <property type="entry name" value="MethylDNA_cys_MeTrfase_AS"/>
</dbReference>
<sequence>MTTTASPTTDPGAAPLVLAHYDTPAGTAHAVLTPEDGAVRLFGWLEEEPNLARLPAALRERGITEGDGPAGVRDAVARYGQGDLDALASIAVAQEGGEFFQATWAAMRRVSAGHPVTYTELATAAGRPSAVRAAASACARNHVALIVPCHRIVRRDGGLGGFFYGLEIKRALQAHEARFAS</sequence>
<keyword evidence="3 8" id="KW-0808">Transferase</keyword>
<dbReference type="SUPFAM" id="SSF46767">
    <property type="entry name" value="Methylated DNA-protein cysteine methyltransferase, C-terminal domain"/>
    <property type="match status" value="1"/>
</dbReference>
<dbReference type="Pfam" id="PF01035">
    <property type="entry name" value="DNA_binding_1"/>
    <property type="match status" value="1"/>
</dbReference>
<dbReference type="GO" id="GO:0003908">
    <property type="term" value="F:methylated-DNA-[protein]-cysteine S-methyltransferase activity"/>
    <property type="evidence" value="ECO:0007669"/>
    <property type="project" value="UniProtKB-EC"/>
</dbReference>
<evidence type="ECO:0000256" key="3">
    <source>
        <dbReference type="ARBA" id="ARBA00022679"/>
    </source>
</evidence>